<evidence type="ECO:0000256" key="8">
    <source>
        <dbReference type="RuleBase" id="RU000461"/>
    </source>
</evidence>
<dbReference type="InterPro" id="IPR001128">
    <property type="entry name" value="Cyt_P450"/>
</dbReference>
<proteinExistence type="inferred from homology"/>
<dbReference type="GO" id="GO:0008395">
    <property type="term" value="F:steroid hydroxylase activity"/>
    <property type="evidence" value="ECO:0007669"/>
    <property type="project" value="TreeGrafter"/>
</dbReference>
<evidence type="ECO:0000256" key="4">
    <source>
        <dbReference type="ARBA" id="ARBA00023002"/>
    </source>
</evidence>
<keyword evidence="11" id="KW-1185">Reference proteome</keyword>
<feature type="transmembrane region" description="Helical" evidence="9">
    <location>
        <begin position="158"/>
        <end position="190"/>
    </location>
</feature>
<dbReference type="PRINTS" id="PR00385">
    <property type="entry name" value="P450"/>
</dbReference>
<dbReference type="PANTHER" id="PTHR24300:SF403">
    <property type="entry name" value="CYTOCHROME P450 306A1"/>
    <property type="match status" value="1"/>
</dbReference>
<dbReference type="SUPFAM" id="SSF48264">
    <property type="entry name" value="Cytochrome P450"/>
    <property type="match status" value="1"/>
</dbReference>
<evidence type="ECO:0000256" key="7">
    <source>
        <dbReference type="PIRSR" id="PIRSR602401-1"/>
    </source>
</evidence>
<evidence type="ECO:0008006" key="12">
    <source>
        <dbReference type="Google" id="ProtNLM"/>
    </source>
</evidence>
<evidence type="ECO:0000313" key="10">
    <source>
        <dbReference type="EMBL" id="KAK2157327.1"/>
    </source>
</evidence>
<dbReference type="PANTHER" id="PTHR24300">
    <property type="entry name" value="CYTOCHROME P450 508A4-RELATED"/>
    <property type="match status" value="1"/>
</dbReference>
<dbReference type="InterPro" id="IPR036396">
    <property type="entry name" value="Cyt_P450_sf"/>
</dbReference>
<dbReference type="Proteomes" id="UP001208570">
    <property type="component" value="Unassembled WGS sequence"/>
</dbReference>
<accession>A0AAD9N513</accession>
<dbReference type="GO" id="GO:0006805">
    <property type="term" value="P:xenobiotic metabolic process"/>
    <property type="evidence" value="ECO:0007669"/>
    <property type="project" value="TreeGrafter"/>
</dbReference>
<keyword evidence="7 8" id="KW-0349">Heme</keyword>
<organism evidence="10 11">
    <name type="scientific">Paralvinella palmiformis</name>
    <dbReference type="NCBI Taxonomy" id="53620"/>
    <lineage>
        <taxon>Eukaryota</taxon>
        <taxon>Metazoa</taxon>
        <taxon>Spiralia</taxon>
        <taxon>Lophotrochozoa</taxon>
        <taxon>Annelida</taxon>
        <taxon>Polychaeta</taxon>
        <taxon>Sedentaria</taxon>
        <taxon>Canalipalpata</taxon>
        <taxon>Terebellida</taxon>
        <taxon>Terebelliformia</taxon>
        <taxon>Alvinellidae</taxon>
        <taxon>Paralvinella</taxon>
    </lineage>
</organism>
<keyword evidence="8" id="KW-0503">Monooxygenase</keyword>
<evidence type="ECO:0000256" key="9">
    <source>
        <dbReference type="SAM" id="Phobius"/>
    </source>
</evidence>
<comment type="similarity">
    <text evidence="2 8">Belongs to the cytochrome P450 family.</text>
</comment>
<evidence type="ECO:0000256" key="2">
    <source>
        <dbReference type="ARBA" id="ARBA00010617"/>
    </source>
</evidence>
<evidence type="ECO:0000256" key="3">
    <source>
        <dbReference type="ARBA" id="ARBA00022723"/>
    </source>
</evidence>
<keyword evidence="9" id="KW-1133">Transmembrane helix</keyword>
<evidence type="ECO:0000256" key="1">
    <source>
        <dbReference type="ARBA" id="ARBA00004370"/>
    </source>
</evidence>
<dbReference type="Pfam" id="PF00067">
    <property type="entry name" value="p450"/>
    <property type="match status" value="1"/>
</dbReference>
<comment type="caution">
    <text evidence="10">The sequence shown here is derived from an EMBL/GenBank/DDBJ whole genome shotgun (WGS) entry which is preliminary data.</text>
</comment>
<dbReference type="GO" id="GO:0016712">
    <property type="term" value="F:oxidoreductase activity, acting on paired donors, with incorporation or reduction of molecular oxygen, reduced flavin or flavoprotein as one donor, and incorporation of one atom of oxygen"/>
    <property type="evidence" value="ECO:0007669"/>
    <property type="project" value="TreeGrafter"/>
</dbReference>
<dbReference type="InterPro" id="IPR002401">
    <property type="entry name" value="Cyt_P450_E_grp-I"/>
</dbReference>
<dbReference type="GO" id="GO:0005506">
    <property type="term" value="F:iron ion binding"/>
    <property type="evidence" value="ECO:0007669"/>
    <property type="project" value="InterPro"/>
</dbReference>
<dbReference type="Gene3D" id="1.10.630.10">
    <property type="entry name" value="Cytochrome P450"/>
    <property type="match status" value="1"/>
</dbReference>
<dbReference type="GO" id="GO:0005737">
    <property type="term" value="C:cytoplasm"/>
    <property type="evidence" value="ECO:0007669"/>
    <property type="project" value="TreeGrafter"/>
</dbReference>
<gene>
    <name evidence="10" type="ORF">LSH36_193g04009</name>
</gene>
<dbReference type="PROSITE" id="PS00086">
    <property type="entry name" value="CYTOCHROME_P450"/>
    <property type="match status" value="1"/>
</dbReference>
<dbReference type="AlphaFoldDB" id="A0AAD9N513"/>
<evidence type="ECO:0000313" key="11">
    <source>
        <dbReference type="Proteomes" id="UP001208570"/>
    </source>
</evidence>
<keyword evidence="6 9" id="KW-0472">Membrane</keyword>
<evidence type="ECO:0000256" key="5">
    <source>
        <dbReference type="ARBA" id="ARBA00023004"/>
    </source>
</evidence>
<sequence>MNALTPKFTFSSNFLWLKAGDTRAPYRRLKEHPRPSVRILGSEAWSLAPERIPRRPGRAATIHVRYTGLSVKTVHTERYSFPTSSRLRTCTRFLPVCTQCGLATHSSGWFQYSIRISLCSVQAGYSSEPCTRSSRGTHSSDGVYRFPIGRIYPASHVIMGYIITTVFGGFIDLSTVLILLATFLLIVLVLPTYRTPANFPPGPWGLPILGVLPYLGDKPYIVLQQWWRKYGDIYSARFGSRLVVVINGVELMKECFVRQGETFTGRPWNYFKKITKNTGLVFSDGEIWREHRRFSLSCLRDFGMGKAALETKIHEEAGYLMAEIDATRGRPFSIGGVVFKAVSNMICSVIYGSRFDYSDKVFQANIGALEQSARSQSLLGVVNFLPFLEFLPKLLPKDKMLSRNVKLRDSYAAYQIAGHLDTLDVDQPRDFIDAYLAAMHRKLGLNRNTTFAEPNLRRTIQDLFITGSETMNTTMKWAMLFMVLNPEVQQKVQNEIDHVVGRSRMVSMRDKPQMAYTEATIMECQRLGNIALFSVPRCALADTKINGYDIPKGTWLFVNRWGTHASTKYWKAPSVFDPTRFLDQNNVVRKPEAFVPFGIGTRSCIGECFAKMELFIFFATILQRFTLSLPDDAPEPSLEPQMGINMPPQLYKVVATHR</sequence>
<dbReference type="GO" id="GO:0006082">
    <property type="term" value="P:organic acid metabolic process"/>
    <property type="evidence" value="ECO:0007669"/>
    <property type="project" value="TreeGrafter"/>
</dbReference>
<dbReference type="GO" id="GO:0020037">
    <property type="term" value="F:heme binding"/>
    <property type="evidence" value="ECO:0007669"/>
    <property type="project" value="InterPro"/>
</dbReference>
<reference evidence="10" key="1">
    <citation type="journal article" date="2023" name="Mol. Biol. Evol.">
        <title>Third-Generation Sequencing Reveals the Adaptive Role of the Epigenome in Three Deep-Sea Polychaetes.</title>
        <authorList>
            <person name="Perez M."/>
            <person name="Aroh O."/>
            <person name="Sun Y."/>
            <person name="Lan Y."/>
            <person name="Juniper S.K."/>
            <person name="Young C.R."/>
            <person name="Angers B."/>
            <person name="Qian P.Y."/>
        </authorList>
    </citation>
    <scope>NUCLEOTIDE SEQUENCE</scope>
    <source>
        <strain evidence="10">P08H-3</strain>
    </source>
</reference>
<keyword evidence="5 7" id="KW-0408">Iron</keyword>
<comment type="subcellular location">
    <subcellularLocation>
        <location evidence="1">Membrane</location>
    </subcellularLocation>
</comment>
<name>A0AAD9N513_9ANNE</name>
<protein>
    <recommendedName>
        <fullName evidence="12">Cytochrome P450</fullName>
    </recommendedName>
</protein>
<keyword evidence="4 8" id="KW-0560">Oxidoreductase</keyword>
<keyword evidence="3 7" id="KW-0479">Metal-binding</keyword>
<dbReference type="GO" id="GO:0016020">
    <property type="term" value="C:membrane"/>
    <property type="evidence" value="ECO:0007669"/>
    <property type="project" value="UniProtKB-SubCell"/>
</dbReference>
<dbReference type="PRINTS" id="PR00463">
    <property type="entry name" value="EP450I"/>
</dbReference>
<dbReference type="InterPro" id="IPR017972">
    <property type="entry name" value="Cyt_P450_CS"/>
</dbReference>
<dbReference type="InterPro" id="IPR050182">
    <property type="entry name" value="Cytochrome_P450_fam2"/>
</dbReference>
<feature type="binding site" description="axial binding residue" evidence="7">
    <location>
        <position position="604"/>
    </location>
    <ligand>
        <name>heme</name>
        <dbReference type="ChEBI" id="CHEBI:30413"/>
    </ligand>
    <ligandPart>
        <name>Fe</name>
        <dbReference type="ChEBI" id="CHEBI:18248"/>
    </ligandPart>
</feature>
<dbReference type="FunFam" id="1.10.630.10:FF:000004">
    <property type="entry name" value="cytochrome P450 2D15 isoform X1"/>
    <property type="match status" value="1"/>
</dbReference>
<comment type="cofactor">
    <cofactor evidence="7">
        <name>heme</name>
        <dbReference type="ChEBI" id="CHEBI:30413"/>
    </cofactor>
</comment>
<dbReference type="EMBL" id="JAODUP010000193">
    <property type="protein sequence ID" value="KAK2157327.1"/>
    <property type="molecule type" value="Genomic_DNA"/>
</dbReference>
<evidence type="ECO:0000256" key="6">
    <source>
        <dbReference type="ARBA" id="ARBA00023136"/>
    </source>
</evidence>
<keyword evidence="9" id="KW-0812">Transmembrane</keyword>